<dbReference type="OrthoDB" id="9771902at2"/>
<dbReference type="AlphaFoldDB" id="A0A1M5XQG2"/>
<dbReference type="RefSeq" id="WP_072832223.1">
    <property type="nucleotide sequence ID" value="NZ_FQXP01000009.1"/>
</dbReference>
<keyword evidence="3" id="KW-1185">Reference proteome</keyword>
<feature type="domain" description="Aminoglycoside phosphotransferase" evidence="1">
    <location>
        <begin position="48"/>
        <end position="273"/>
    </location>
</feature>
<accession>A0A1M5XQG2</accession>
<dbReference type="Pfam" id="PF01636">
    <property type="entry name" value="APH"/>
    <property type="match status" value="1"/>
</dbReference>
<dbReference type="SUPFAM" id="SSF56112">
    <property type="entry name" value="Protein kinase-like (PK-like)"/>
    <property type="match status" value="1"/>
</dbReference>
<keyword evidence="2" id="KW-0946">Virion</keyword>
<dbReference type="PANTHER" id="PTHR39179">
    <property type="entry name" value="SPORE COAT PROTEIN I"/>
    <property type="match status" value="1"/>
</dbReference>
<dbReference type="InterPro" id="IPR011009">
    <property type="entry name" value="Kinase-like_dom_sf"/>
</dbReference>
<dbReference type="STRING" id="1121306.SAMN02745196_02368"/>
<dbReference type="EMBL" id="FQXP01000009">
    <property type="protein sequence ID" value="SHI01768.1"/>
    <property type="molecule type" value="Genomic_DNA"/>
</dbReference>
<protein>
    <submittedName>
        <fullName evidence="2">Spore coat protein, CotS family</fullName>
    </submittedName>
</protein>
<dbReference type="NCBIfam" id="TIGR02906">
    <property type="entry name" value="spore_CotS"/>
    <property type="match status" value="1"/>
</dbReference>
<evidence type="ECO:0000313" key="2">
    <source>
        <dbReference type="EMBL" id="SHI01768.1"/>
    </source>
</evidence>
<name>A0A1M5XQG2_9CLOT</name>
<evidence type="ECO:0000259" key="1">
    <source>
        <dbReference type="Pfam" id="PF01636"/>
    </source>
</evidence>
<dbReference type="PANTHER" id="PTHR39179:SF1">
    <property type="entry name" value="SPORE COAT PROTEIN I"/>
    <property type="match status" value="1"/>
</dbReference>
<dbReference type="Gene3D" id="3.90.1200.10">
    <property type="match status" value="1"/>
</dbReference>
<organism evidence="2 3">
    <name type="scientific">Clostridium collagenovorans DSM 3089</name>
    <dbReference type="NCBI Taxonomy" id="1121306"/>
    <lineage>
        <taxon>Bacteria</taxon>
        <taxon>Bacillati</taxon>
        <taxon>Bacillota</taxon>
        <taxon>Clostridia</taxon>
        <taxon>Eubacteriales</taxon>
        <taxon>Clostridiaceae</taxon>
        <taxon>Clostridium</taxon>
    </lineage>
</organism>
<keyword evidence="2" id="KW-0167">Capsid protein</keyword>
<dbReference type="GO" id="GO:0042601">
    <property type="term" value="C:endospore-forming forespore"/>
    <property type="evidence" value="ECO:0007669"/>
    <property type="project" value="TreeGrafter"/>
</dbReference>
<dbReference type="InterPro" id="IPR002575">
    <property type="entry name" value="Aminoglycoside_PTrfase"/>
</dbReference>
<sequence length="355" mass="42257">MPKNFVSTNDPNLLSEKNVKKYVLPKYNLNNCTIEQVKFKDTAKQRAVYKVTSDEQCFCLKKIYYPATTLLFVYSTIEWWHRHGINVPKLLPSKDKCRFVTYKNMIFILTPWVHGEKCDYNNPVHLYKIAVTLGEMHKCGKKFIPIEGSKVNYKCDKIDISTYKHLKNLATYSNYAFEYKDEFSKVYLKYYEKMKEIANISTSAAMSIEYENLTKTLCHGDYVNKNIIFTPDGKTWAIDFDKSSVDYAMHDVGYALRRILRRDSTNWDMDLLLKWLYVYNENIKMTVDDYKYLLSYLAFPQKYWKISRDYYNYIEKCNKQAFLTLLCKTVRTCDAHYNFVISFKKYIEDKFNITL</sequence>
<dbReference type="InterPro" id="IPR014255">
    <property type="entry name" value="Spore_coat_CotS"/>
</dbReference>
<reference evidence="2 3" key="1">
    <citation type="submission" date="2016-11" db="EMBL/GenBank/DDBJ databases">
        <authorList>
            <person name="Jaros S."/>
            <person name="Januszkiewicz K."/>
            <person name="Wedrychowicz H."/>
        </authorList>
    </citation>
    <scope>NUCLEOTIDE SEQUENCE [LARGE SCALE GENOMIC DNA]</scope>
    <source>
        <strain evidence="2 3">DSM 3089</strain>
    </source>
</reference>
<dbReference type="InterPro" id="IPR047175">
    <property type="entry name" value="CotS-like"/>
</dbReference>
<evidence type="ECO:0000313" key="3">
    <source>
        <dbReference type="Proteomes" id="UP000184526"/>
    </source>
</evidence>
<dbReference type="Proteomes" id="UP000184526">
    <property type="component" value="Unassembled WGS sequence"/>
</dbReference>
<gene>
    <name evidence="2" type="ORF">SAMN02745196_02368</name>
</gene>
<proteinExistence type="predicted"/>
<dbReference type="Gene3D" id="3.30.200.20">
    <property type="entry name" value="Phosphorylase Kinase, domain 1"/>
    <property type="match status" value="1"/>
</dbReference>